<evidence type="ECO:0000256" key="2">
    <source>
        <dbReference type="SAM" id="SignalP"/>
    </source>
</evidence>
<dbReference type="Proteomes" id="UP000182034">
    <property type="component" value="Unassembled WGS sequence"/>
</dbReference>
<gene>
    <name evidence="3" type="ORF">SAMN05216324_105236</name>
</gene>
<dbReference type="AlphaFoldDB" id="A0A1K2IMY3"/>
<evidence type="ECO:0000313" key="4">
    <source>
        <dbReference type="Proteomes" id="UP000182034"/>
    </source>
</evidence>
<keyword evidence="2" id="KW-0732">Signal</keyword>
<feature type="signal peptide" evidence="2">
    <location>
        <begin position="1"/>
        <end position="17"/>
    </location>
</feature>
<feature type="transmembrane region" description="Helical" evidence="1">
    <location>
        <begin position="286"/>
        <end position="307"/>
    </location>
</feature>
<name>A0A1K2IMY3_9FLAO</name>
<proteinExistence type="predicted"/>
<feature type="chain" id="PRO_5009678639" description="Glycine zipper" evidence="2">
    <location>
        <begin position="18"/>
        <end position="338"/>
    </location>
</feature>
<evidence type="ECO:0008006" key="5">
    <source>
        <dbReference type="Google" id="ProtNLM"/>
    </source>
</evidence>
<organism evidence="3 4">
    <name type="scientific">Chryseobacterium limigenitum</name>
    <dbReference type="NCBI Taxonomy" id="1612149"/>
    <lineage>
        <taxon>Bacteria</taxon>
        <taxon>Pseudomonadati</taxon>
        <taxon>Bacteroidota</taxon>
        <taxon>Flavobacteriia</taxon>
        <taxon>Flavobacteriales</taxon>
        <taxon>Weeksellaceae</taxon>
        <taxon>Chryseobacterium group</taxon>
        <taxon>Chryseobacterium</taxon>
    </lineage>
</organism>
<keyword evidence="1" id="KW-1133">Transmembrane helix</keyword>
<dbReference type="RefSeq" id="WP_072409336.1">
    <property type="nucleotide sequence ID" value="NZ_FPKW01000005.1"/>
</dbReference>
<reference evidence="4" key="1">
    <citation type="submission" date="2016-10" db="EMBL/GenBank/DDBJ databases">
        <authorList>
            <person name="Varghese N."/>
            <person name="Submissions S."/>
        </authorList>
    </citation>
    <scope>NUCLEOTIDE SEQUENCE [LARGE SCALE GENOMIC DNA]</scope>
    <source>
        <strain evidence="4">SUR2</strain>
    </source>
</reference>
<evidence type="ECO:0000256" key="1">
    <source>
        <dbReference type="SAM" id="Phobius"/>
    </source>
</evidence>
<keyword evidence="4" id="KW-1185">Reference proteome</keyword>
<accession>A0A1K2IMY3</accession>
<dbReference type="EMBL" id="FPKW01000005">
    <property type="protein sequence ID" value="SFZ93793.1"/>
    <property type="molecule type" value="Genomic_DNA"/>
</dbReference>
<evidence type="ECO:0000313" key="3">
    <source>
        <dbReference type="EMBL" id="SFZ93793.1"/>
    </source>
</evidence>
<dbReference type="OrthoDB" id="1273001at2"/>
<protein>
    <recommendedName>
        <fullName evidence="5">Glycine zipper</fullName>
    </recommendedName>
</protein>
<keyword evidence="1" id="KW-0812">Transmembrane</keyword>
<sequence length="338" mass="38311">MMKHILLFLLFSGTVFAQKTQFIQLTQSIKDKNKIAKSLTLIDRRDDKTIGTVSHRKEPYELKFEDENLENLFQKWFLEDNKTPGNTEFLLILEELKAGDEQKGKSIIGKLKLKMATFIKRNDKYYFVKRANIMKDYEPKDHAYITRAIAYKISLEISSLIKDSYSEPITNFPISEGELNDYEKVISGKFKLFNSEKLTDGVYTDYRSFSKQEPNSDYSVKKNSKGVVTGVSNKNGYDTFTNDVFAIVDNGMAYRSTPFRLIEMVKEDNKFYILSSKEELFPTNNAGAAITGALIGGIIGGVIGAVIDASSNKKNIEKAGLSKIEIDPLTGEYDFSNE</sequence>
<dbReference type="STRING" id="1612149.SAMN05216324_105236"/>
<keyword evidence="1" id="KW-0472">Membrane</keyword>